<dbReference type="WBParaSite" id="PTRK_0001019500.1">
    <property type="protein sequence ID" value="PTRK_0001019500.1"/>
    <property type="gene ID" value="PTRK_0001019500"/>
</dbReference>
<reference evidence="4" key="1">
    <citation type="submission" date="2017-02" db="UniProtKB">
        <authorList>
            <consortium name="WormBaseParasite"/>
        </authorList>
    </citation>
    <scope>IDENTIFICATION</scope>
</reference>
<feature type="compositionally biased region" description="Low complexity" evidence="2">
    <location>
        <begin position="21"/>
        <end position="40"/>
    </location>
</feature>
<feature type="compositionally biased region" description="Acidic residues" evidence="2">
    <location>
        <begin position="542"/>
        <end position="559"/>
    </location>
</feature>
<protein>
    <submittedName>
        <fullName evidence="4">Spindle assembly checkpoint component MAD1</fullName>
    </submittedName>
</protein>
<name>A0A0N4ZNT2_PARTI</name>
<feature type="coiled-coil region" evidence="1">
    <location>
        <begin position="59"/>
        <end position="93"/>
    </location>
</feature>
<keyword evidence="1" id="KW-0175">Coiled coil</keyword>
<sequence length="601" mass="70160">MTTDNGNAVTINGALHDRIISLNDSSRPPSRSSISESVSRYSTSFSTRKRPFAYSSGSEKILTSRYLEAKEEIIQLKNELKSSKTELESLRGLKKENTEKVRLLTLDVESLKYELEREKSKKLIDNEKLSLKNDLREYQIALGKTTFQLKKLETQIEEAKRVLINNRLWNSKNQREILKKCCYLIDDFKPSRENVDNIIKRIYDDDNGFNSTNDLQDDSVNNDTEVSIPKNVPNDSIVIYKTKFVLPECSLNSYEETICSQRKKLEKLDNDYAVLKRAYNKEKERSKDVEMLTVKCNRLECQLEISKKEYECLSKETAELRMGISKDVFRDYTGKTSFKTESDILRKIVEVQVENKRLKKLLKENSVEEDENSEVLLHLKDNLVVDAQKEFIKEQIITSNENNGFSSNEKQKLIDEIKKWKETAEKRERERDAAADIVNNIKEFRKIVKSLIGYDIKVKNNVAELVFSENSNDVFQVQFDLSTNNYQLLHSDTIDKVKFSLDKYLHGKKSLACFLAGAFIELYHSFLREDETQQTVESNNEYSEEEEENEEEEEYEEYNEESHENYDYEEYNEVNNCNNINQARINNPGEIEEIVILSDDE</sequence>
<evidence type="ECO:0000313" key="3">
    <source>
        <dbReference type="Proteomes" id="UP000038045"/>
    </source>
</evidence>
<organism evidence="3 4">
    <name type="scientific">Parastrongyloides trichosuri</name>
    <name type="common">Possum-specific nematode worm</name>
    <dbReference type="NCBI Taxonomy" id="131310"/>
    <lineage>
        <taxon>Eukaryota</taxon>
        <taxon>Metazoa</taxon>
        <taxon>Ecdysozoa</taxon>
        <taxon>Nematoda</taxon>
        <taxon>Chromadorea</taxon>
        <taxon>Rhabditida</taxon>
        <taxon>Tylenchina</taxon>
        <taxon>Panagrolaimomorpha</taxon>
        <taxon>Strongyloidoidea</taxon>
        <taxon>Strongyloididae</taxon>
        <taxon>Parastrongyloides</taxon>
    </lineage>
</organism>
<feature type="region of interest" description="Disordered" evidence="2">
    <location>
        <begin position="533"/>
        <end position="566"/>
    </location>
</feature>
<feature type="region of interest" description="Disordered" evidence="2">
    <location>
        <begin position="20"/>
        <end position="40"/>
    </location>
</feature>
<dbReference type="AlphaFoldDB" id="A0A0N4ZNT2"/>
<evidence type="ECO:0000256" key="1">
    <source>
        <dbReference type="SAM" id="Coils"/>
    </source>
</evidence>
<evidence type="ECO:0000256" key="2">
    <source>
        <dbReference type="SAM" id="MobiDB-lite"/>
    </source>
</evidence>
<dbReference type="Proteomes" id="UP000038045">
    <property type="component" value="Unplaced"/>
</dbReference>
<proteinExistence type="predicted"/>
<accession>A0A0N4ZNT2</accession>
<feature type="coiled-coil region" evidence="1">
    <location>
        <begin position="265"/>
        <end position="316"/>
    </location>
</feature>
<evidence type="ECO:0000313" key="4">
    <source>
        <dbReference type="WBParaSite" id="PTRK_0001019500.1"/>
    </source>
</evidence>
<keyword evidence="3" id="KW-1185">Reference proteome</keyword>